<dbReference type="NCBIfam" id="TIGR00879">
    <property type="entry name" value="SP"/>
    <property type="match status" value="1"/>
</dbReference>
<dbReference type="Proteomes" id="UP001324427">
    <property type="component" value="Unassembled WGS sequence"/>
</dbReference>
<dbReference type="InterPro" id="IPR050360">
    <property type="entry name" value="MFS_Sugar_Transporters"/>
</dbReference>
<evidence type="ECO:0000256" key="8">
    <source>
        <dbReference type="SAM" id="Phobius"/>
    </source>
</evidence>
<dbReference type="PANTHER" id="PTHR48022">
    <property type="entry name" value="PLASTIDIC GLUCOSE TRANSPORTER 4"/>
    <property type="match status" value="1"/>
</dbReference>
<evidence type="ECO:0000313" key="11">
    <source>
        <dbReference type="Proteomes" id="UP001324427"/>
    </source>
</evidence>
<protein>
    <recommendedName>
        <fullName evidence="9">Major facilitator superfamily (MFS) profile domain-containing protein</fullName>
    </recommendedName>
</protein>
<dbReference type="AlphaFoldDB" id="A0AAV9JAR2"/>
<keyword evidence="6 8" id="KW-0472">Membrane</keyword>
<dbReference type="FunFam" id="1.20.1250.20:FF:000117">
    <property type="entry name" value="MFS hexose transporter"/>
    <property type="match status" value="1"/>
</dbReference>
<feature type="transmembrane region" description="Helical" evidence="8">
    <location>
        <begin position="447"/>
        <end position="466"/>
    </location>
</feature>
<keyword evidence="5 8" id="KW-1133">Transmembrane helix</keyword>
<gene>
    <name evidence="10" type="ORF">LTR36_007145</name>
</gene>
<dbReference type="InterPro" id="IPR005828">
    <property type="entry name" value="MFS_sugar_transport-like"/>
</dbReference>
<dbReference type="GO" id="GO:0005351">
    <property type="term" value="F:carbohydrate:proton symporter activity"/>
    <property type="evidence" value="ECO:0007669"/>
    <property type="project" value="TreeGrafter"/>
</dbReference>
<feature type="transmembrane region" description="Helical" evidence="8">
    <location>
        <begin position="382"/>
        <end position="406"/>
    </location>
</feature>
<feature type="transmembrane region" description="Helical" evidence="8">
    <location>
        <begin position="347"/>
        <end position="370"/>
    </location>
</feature>
<proteinExistence type="inferred from homology"/>
<dbReference type="GO" id="GO:0016020">
    <property type="term" value="C:membrane"/>
    <property type="evidence" value="ECO:0007669"/>
    <property type="project" value="UniProtKB-SubCell"/>
</dbReference>
<keyword evidence="4 8" id="KW-0812">Transmembrane</keyword>
<organism evidence="10 11">
    <name type="scientific">Oleoguttula mirabilis</name>
    <dbReference type="NCBI Taxonomy" id="1507867"/>
    <lineage>
        <taxon>Eukaryota</taxon>
        <taxon>Fungi</taxon>
        <taxon>Dikarya</taxon>
        <taxon>Ascomycota</taxon>
        <taxon>Pezizomycotina</taxon>
        <taxon>Dothideomycetes</taxon>
        <taxon>Dothideomycetidae</taxon>
        <taxon>Mycosphaerellales</taxon>
        <taxon>Teratosphaeriaceae</taxon>
        <taxon>Oleoguttula</taxon>
    </lineage>
</organism>
<dbReference type="InterPro" id="IPR036259">
    <property type="entry name" value="MFS_trans_sf"/>
</dbReference>
<comment type="similarity">
    <text evidence="2 7">Belongs to the major facilitator superfamily. Sugar transporter (TC 2.A.1.1) family.</text>
</comment>
<dbReference type="PANTHER" id="PTHR48022:SF64">
    <property type="entry name" value="MAJOR FACILITATOR SUPERFAMILY (MFS) PROFILE DOMAIN-CONTAINING PROTEIN"/>
    <property type="match status" value="1"/>
</dbReference>
<dbReference type="Gene3D" id="1.20.1250.20">
    <property type="entry name" value="MFS general substrate transporter like domains"/>
    <property type="match status" value="1"/>
</dbReference>
<dbReference type="InterPro" id="IPR020846">
    <property type="entry name" value="MFS_dom"/>
</dbReference>
<evidence type="ECO:0000256" key="3">
    <source>
        <dbReference type="ARBA" id="ARBA00022448"/>
    </source>
</evidence>
<evidence type="ECO:0000256" key="1">
    <source>
        <dbReference type="ARBA" id="ARBA00004141"/>
    </source>
</evidence>
<feature type="transmembrane region" description="Helical" evidence="8">
    <location>
        <begin position="101"/>
        <end position="119"/>
    </location>
</feature>
<feature type="transmembrane region" description="Helical" evidence="8">
    <location>
        <begin position="319"/>
        <end position="340"/>
    </location>
</feature>
<keyword evidence="3 7" id="KW-0813">Transport</keyword>
<dbReference type="PROSITE" id="PS50850">
    <property type="entry name" value="MFS"/>
    <property type="match status" value="1"/>
</dbReference>
<reference evidence="10 11" key="1">
    <citation type="submission" date="2021-11" db="EMBL/GenBank/DDBJ databases">
        <title>Black yeast isolated from Biological Soil Crust.</title>
        <authorList>
            <person name="Kurbessoian T."/>
        </authorList>
    </citation>
    <scope>NUCLEOTIDE SEQUENCE [LARGE SCALE GENOMIC DNA]</scope>
    <source>
        <strain evidence="10 11">CCFEE 5522</strain>
    </source>
</reference>
<sequence length="525" mass="58447">MDRPTKGTFRLAEREFPAVTWYTDPALRRTYLCLMFVVITSATNGYDGSMVNGLQSLDAWQDYFGNPKGSLLGLFACIMSIGSLVALPAVPYIADILGRRWGIIIGCLIMVMGVILQSISVNFKMFIAARFFLGFGIAIAHGSSPLLITELVHPQHRATFTTIYNTTWYAGSIIAAWLTFGTNHVAGNWSWRIPSIVQAAPSLIQLTFVWFVPESPRWMVAHGQVEKAHQTLANVHANGNLDDEVVLLEIQEIKDTIKLEQEFEGNGWMELFRTKGNRRRVMILLTLGLFSQWSGNGLASYYLNLVLTQIGITNGNTQLVINGCLQILNLIVAVSQCFVVDLFGRRTLFLVSTSGMLGSFIIWTACAATFHKTHNVGAGHTVIAMIYIYYVFYNMAWSGMLVGYGAEILPYSLRAKGLTLMFLMVDIALFFNQYVNPIALGKLDWKYYIVYCCWIAAELVVVYFLYVETRYTPLEEIAKHFDGEDAIVGGAVATEKGRALAAEIGGLDTVNLGEKYGAEIEQKEL</sequence>
<keyword evidence="11" id="KW-1185">Reference proteome</keyword>
<dbReference type="EMBL" id="JAVFHQ010000045">
    <property type="protein sequence ID" value="KAK4542114.1"/>
    <property type="molecule type" value="Genomic_DNA"/>
</dbReference>
<dbReference type="InterPro" id="IPR003663">
    <property type="entry name" value="Sugar/inositol_transpt"/>
</dbReference>
<evidence type="ECO:0000259" key="9">
    <source>
        <dbReference type="PROSITE" id="PS50850"/>
    </source>
</evidence>
<feature type="transmembrane region" description="Helical" evidence="8">
    <location>
        <begin position="160"/>
        <end position="180"/>
    </location>
</feature>
<feature type="transmembrane region" description="Helical" evidence="8">
    <location>
        <begin position="281"/>
        <end position="299"/>
    </location>
</feature>
<feature type="domain" description="Major facilitator superfamily (MFS) profile" evidence="9">
    <location>
        <begin position="33"/>
        <end position="470"/>
    </location>
</feature>
<evidence type="ECO:0000313" key="10">
    <source>
        <dbReference type="EMBL" id="KAK4542114.1"/>
    </source>
</evidence>
<dbReference type="Pfam" id="PF00083">
    <property type="entry name" value="Sugar_tr"/>
    <property type="match status" value="1"/>
</dbReference>
<comment type="caution">
    <text evidence="10">The sequence shown here is derived from an EMBL/GenBank/DDBJ whole genome shotgun (WGS) entry which is preliminary data.</text>
</comment>
<accession>A0AAV9JAR2</accession>
<evidence type="ECO:0000256" key="7">
    <source>
        <dbReference type="RuleBase" id="RU003346"/>
    </source>
</evidence>
<evidence type="ECO:0000256" key="4">
    <source>
        <dbReference type="ARBA" id="ARBA00022692"/>
    </source>
</evidence>
<feature type="transmembrane region" description="Helical" evidence="8">
    <location>
        <begin position="71"/>
        <end position="94"/>
    </location>
</feature>
<evidence type="ECO:0000256" key="5">
    <source>
        <dbReference type="ARBA" id="ARBA00022989"/>
    </source>
</evidence>
<feature type="transmembrane region" description="Helical" evidence="8">
    <location>
        <begin position="418"/>
        <end position="435"/>
    </location>
</feature>
<comment type="subcellular location">
    <subcellularLocation>
        <location evidence="1">Membrane</location>
        <topology evidence="1">Multi-pass membrane protein</topology>
    </subcellularLocation>
</comment>
<dbReference type="SUPFAM" id="SSF103473">
    <property type="entry name" value="MFS general substrate transporter"/>
    <property type="match status" value="1"/>
</dbReference>
<evidence type="ECO:0000256" key="2">
    <source>
        <dbReference type="ARBA" id="ARBA00010992"/>
    </source>
</evidence>
<name>A0AAV9JAR2_9PEZI</name>
<feature type="transmembrane region" description="Helical" evidence="8">
    <location>
        <begin position="125"/>
        <end position="148"/>
    </location>
</feature>
<evidence type="ECO:0000256" key="6">
    <source>
        <dbReference type="ARBA" id="ARBA00023136"/>
    </source>
</evidence>